<feature type="non-terminal residue" evidence="2">
    <location>
        <position position="1"/>
    </location>
</feature>
<accession>A0A699K0F0</accession>
<comment type="caution">
    <text evidence="2">The sequence shown here is derived from an EMBL/GenBank/DDBJ whole genome shotgun (WGS) entry which is preliminary data.</text>
</comment>
<dbReference type="AlphaFoldDB" id="A0A699K0F0"/>
<feature type="compositionally biased region" description="Pro residues" evidence="1">
    <location>
        <begin position="412"/>
        <end position="423"/>
    </location>
</feature>
<sequence length="562" mass="63758">SGLTLDGSFIPHSNFLVYQNEELEPKTITEVVEIANSKSTPLVPPPKTPPLSTPKPKENLEPNPHQPLILYPYRLKEEIFQALENPTGRADYFVYKIDIVDSWCDKFPIENNSMSGNPTPSSDSVVESLFPSPIPYEDNDPLLEETDILLSHFDNSLLEYETFSFDIEEKSSGSTTTHSDFSLSDYEAFYFDDDHIEKKSSGSTTTHFDFSLHEYDSFIFDLSIDQFPSADRSAFSHEEFADELAYIISPSERGQNDDDVQMADHLRLMKELLRIPIAGIENAIIESAVLADEFELKIELLDFITNNSFFGAAETWLENETPNSIRSWDDLSIQNQMGQMEETFQERPLGVLPSDAETYTREERKAVTTVSGLTLDGSFIPHSNFLVYQDEELEPKTITEVVEIANSKSTPLVPPPKTPPLSTPKPKENLEPNPHQPLILYPYRLKEEIFQALENPTGRADYFVYKIDIVDSWCDKFPIENNSMSGNPTPSSDSVVESLFPSPIPYEDNDPLLEETDILLSHFDNSLLEYETFSFDIEEKSSGSTTTHSDFSLSDYEAFYFD</sequence>
<feature type="non-terminal residue" evidence="2">
    <location>
        <position position="562"/>
    </location>
</feature>
<evidence type="ECO:0000256" key="1">
    <source>
        <dbReference type="SAM" id="MobiDB-lite"/>
    </source>
</evidence>
<protein>
    <recommendedName>
        <fullName evidence="3">Reverse transcriptase domain-containing protein</fullName>
    </recommendedName>
</protein>
<dbReference type="EMBL" id="BKCJ010467205">
    <property type="protein sequence ID" value="GFA67771.1"/>
    <property type="molecule type" value="Genomic_DNA"/>
</dbReference>
<feature type="compositionally biased region" description="Pro residues" evidence="1">
    <location>
        <begin position="42"/>
        <end position="53"/>
    </location>
</feature>
<reference evidence="2" key="1">
    <citation type="journal article" date="2019" name="Sci. Rep.">
        <title>Draft genome of Tanacetum cinerariifolium, the natural source of mosquito coil.</title>
        <authorList>
            <person name="Yamashiro T."/>
            <person name="Shiraishi A."/>
            <person name="Satake H."/>
            <person name="Nakayama K."/>
        </authorList>
    </citation>
    <scope>NUCLEOTIDE SEQUENCE</scope>
</reference>
<feature type="region of interest" description="Disordered" evidence="1">
    <location>
        <begin position="407"/>
        <end position="434"/>
    </location>
</feature>
<proteinExistence type="predicted"/>
<gene>
    <name evidence="2" type="ORF">Tci_639743</name>
</gene>
<name>A0A699K0F0_TANCI</name>
<evidence type="ECO:0008006" key="3">
    <source>
        <dbReference type="Google" id="ProtNLM"/>
    </source>
</evidence>
<feature type="region of interest" description="Disordered" evidence="1">
    <location>
        <begin position="37"/>
        <end position="63"/>
    </location>
</feature>
<organism evidence="2">
    <name type="scientific">Tanacetum cinerariifolium</name>
    <name type="common">Dalmatian daisy</name>
    <name type="synonym">Chrysanthemum cinerariifolium</name>
    <dbReference type="NCBI Taxonomy" id="118510"/>
    <lineage>
        <taxon>Eukaryota</taxon>
        <taxon>Viridiplantae</taxon>
        <taxon>Streptophyta</taxon>
        <taxon>Embryophyta</taxon>
        <taxon>Tracheophyta</taxon>
        <taxon>Spermatophyta</taxon>
        <taxon>Magnoliopsida</taxon>
        <taxon>eudicotyledons</taxon>
        <taxon>Gunneridae</taxon>
        <taxon>Pentapetalae</taxon>
        <taxon>asterids</taxon>
        <taxon>campanulids</taxon>
        <taxon>Asterales</taxon>
        <taxon>Asteraceae</taxon>
        <taxon>Asteroideae</taxon>
        <taxon>Anthemideae</taxon>
        <taxon>Anthemidinae</taxon>
        <taxon>Tanacetum</taxon>
    </lineage>
</organism>
<evidence type="ECO:0000313" key="2">
    <source>
        <dbReference type="EMBL" id="GFA67771.1"/>
    </source>
</evidence>